<comment type="caution">
    <text evidence="1">The sequence shown here is derived from an EMBL/GenBank/DDBJ whole genome shotgun (WGS) entry which is preliminary data.</text>
</comment>
<evidence type="ECO:0000313" key="1">
    <source>
        <dbReference type="EMBL" id="KGK32697.1"/>
    </source>
</evidence>
<proteinExistence type="predicted"/>
<name>A0A099NL73_PICKU</name>
<organism evidence="1 2">
    <name type="scientific">Pichia kudriavzevii</name>
    <name type="common">Yeast</name>
    <name type="synonym">Issatchenkia orientalis</name>
    <dbReference type="NCBI Taxonomy" id="4909"/>
    <lineage>
        <taxon>Eukaryota</taxon>
        <taxon>Fungi</taxon>
        <taxon>Dikarya</taxon>
        <taxon>Ascomycota</taxon>
        <taxon>Saccharomycotina</taxon>
        <taxon>Pichiomycetes</taxon>
        <taxon>Pichiales</taxon>
        <taxon>Pichiaceae</taxon>
        <taxon>Pichia</taxon>
    </lineage>
</organism>
<dbReference type="AlphaFoldDB" id="A0A099NL73"/>
<accession>A0A099NL73</accession>
<gene>
    <name evidence="1" type="ORF">JL09_g6696</name>
</gene>
<reference evidence="2" key="1">
    <citation type="journal article" date="2014" name="Microb. Cell Fact.">
        <title>Exploiting Issatchenkia orientalis SD108 for succinic acid production.</title>
        <authorList>
            <person name="Xiao H."/>
            <person name="Shao Z."/>
            <person name="Jiang Y."/>
            <person name="Dole S."/>
            <person name="Zhao H."/>
        </authorList>
    </citation>
    <scope>NUCLEOTIDE SEQUENCE [LARGE SCALE GENOMIC DNA]</scope>
    <source>
        <strain evidence="2">SD108</strain>
    </source>
</reference>
<dbReference type="HOGENOM" id="CLU_3432026_0_0_1"/>
<evidence type="ECO:0000313" key="2">
    <source>
        <dbReference type="Proteomes" id="UP000029867"/>
    </source>
</evidence>
<sequence length="17" mass="1898">MSSTLPPLFLFTPQVGY</sequence>
<protein>
    <submittedName>
        <fullName evidence="1">Uncharacterized protein</fullName>
    </submittedName>
</protein>
<dbReference type="EMBL" id="JQFK01001955">
    <property type="protein sequence ID" value="KGK32697.1"/>
    <property type="molecule type" value="Genomic_DNA"/>
</dbReference>
<dbReference type="Proteomes" id="UP000029867">
    <property type="component" value="Unassembled WGS sequence"/>
</dbReference>